<gene>
    <name evidence="1" type="ORF">HPB50_006504</name>
</gene>
<accession>A0ACB7THY8</accession>
<name>A0ACB7THY8_HYAAI</name>
<proteinExistence type="predicted"/>
<comment type="caution">
    <text evidence="1">The sequence shown here is derived from an EMBL/GenBank/DDBJ whole genome shotgun (WGS) entry which is preliminary data.</text>
</comment>
<sequence>MTHRRKVGETVLQQCRESKTKKGRTESDPAEGVVARRVARTASREGAARKAKEPGTVVVAASTARRPAPRGEDEQRQHRSVRLLPDDADKEQQPEGWDHRALFKQAMRHWENHTCIKFVERGPEHQHYIVFTERPCG</sequence>
<dbReference type="Proteomes" id="UP000821845">
    <property type="component" value="Chromosome 1"/>
</dbReference>
<organism evidence="1 2">
    <name type="scientific">Hyalomma asiaticum</name>
    <name type="common">Tick</name>
    <dbReference type="NCBI Taxonomy" id="266040"/>
    <lineage>
        <taxon>Eukaryota</taxon>
        <taxon>Metazoa</taxon>
        <taxon>Ecdysozoa</taxon>
        <taxon>Arthropoda</taxon>
        <taxon>Chelicerata</taxon>
        <taxon>Arachnida</taxon>
        <taxon>Acari</taxon>
        <taxon>Parasitiformes</taxon>
        <taxon>Ixodida</taxon>
        <taxon>Ixodoidea</taxon>
        <taxon>Ixodidae</taxon>
        <taxon>Hyalomminae</taxon>
        <taxon>Hyalomma</taxon>
    </lineage>
</organism>
<evidence type="ECO:0000313" key="1">
    <source>
        <dbReference type="EMBL" id="KAH6944977.1"/>
    </source>
</evidence>
<keyword evidence="2" id="KW-1185">Reference proteome</keyword>
<dbReference type="EMBL" id="CM023481">
    <property type="protein sequence ID" value="KAH6944977.1"/>
    <property type="molecule type" value="Genomic_DNA"/>
</dbReference>
<reference evidence="1" key="1">
    <citation type="submission" date="2020-05" db="EMBL/GenBank/DDBJ databases">
        <title>Large-scale comparative analyses of tick genomes elucidate their genetic diversity and vector capacities.</title>
        <authorList>
            <person name="Jia N."/>
            <person name="Wang J."/>
            <person name="Shi W."/>
            <person name="Du L."/>
            <person name="Sun Y."/>
            <person name="Zhan W."/>
            <person name="Jiang J."/>
            <person name="Wang Q."/>
            <person name="Zhang B."/>
            <person name="Ji P."/>
            <person name="Sakyi L.B."/>
            <person name="Cui X."/>
            <person name="Yuan T."/>
            <person name="Jiang B."/>
            <person name="Yang W."/>
            <person name="Lam T.T.-Y."/>
            <person name="Chang Q."/>
            <person name="Ding S."/>
            <person name="Wang X."/>
            <person name="Zhu J."/>
            <person name="Ruan X."/>
            <person name="Zhao L."/>
            <person name="Wei J."/>
            <person name="Que T."/>
            <person name="Du C."/>
            <person name="Cheng J."/>
            <person name="Dai P."/>
            <person name="Han X."/>
            <person name="Huang E."/>
            <person name="Gao Y."/>
            <person name="Liu J."/>
            <person name="Shao H."/>
            <person name="Ye R."/>
            <person name="Li L."/>
            <person name="Wei W."/>
            <person name="Wang X."/>
            <person name="Wang C."/>
            <person name="Yang T."/>
            <person name="Huo Q."/>
            <person name="Li W."/>
            <person name="Guo W."/>
            <person name="Chen H."/>
            <person name="Zhou L."/>
            <person name="Ni X."/>
            <person name="Tian J."/>
            <person name="Zhou Y."/>
            <person name="Sheng Y."/>
            <person name="Liu T."/>
            <person name="Pan Y."/>
            <person name="Xia L."/>
            <person name="Li J."/>
            <person name="Zhao F."/>
            <person name="Cao W."/>
        </authorList>
    </citation>
    <scope>NUCLEOTIDE SEQUENCE</scope>
    <source>
        <strain evidence="1">Hyas-2018</strain>
    </source>
</reference>
<protein>
    <submittedName>
        <fullName evidence="1">Uncharacterized protein</fullName>
    </submittedName>
</protein>
<evidence type="ECO:0000313" key="2">
    <source>
        <dbReference type="Proteomes" id="UP000821845"/>
    </source>
</evidence>